<dbReference type="SMART" id="SM00949">
    <property type="entry name" value="PAZ"/>
    <property type="match status" value="1"/>
</dbReference>
<dbReference type="Pfam" id="PF02170">
    <property type="entry name" value="PAZ"/>
    <property type="match status" value="1"/>
</dbReference>
<dbReference type="GO" id="GO:0034587">
    <property type="term" value="P:piRNA processing"/>
    <property type="evidence" value="ECO:0007669"/>
    <property type="project" value="UniProtKB-ARBA"/>
</dbReference>
<dbReference type="PANTHER" id="PTHR22891">
    <property type="entry name" value="EUKARYOTIC TRANSLATION INITIATION FACTOR 2C"/>
    <property type="match status" value="1"/>
</dbReference>
<proteinExistence type="inferred from homology"/>
<dbReference type="Proteomes" id="UP000094527">
    <property type="component" value="Unassembled WGS sequence"/>
</dbReference>
<dbReference type="AlphaFoldDB" id="A0A1D2NN32"/>
<dbReference type="InterPro" id="IPR036397">
    <property type="entry name" value="RNaseH_sf"/>
</dbReference>
<dbReference type="InterPro" id="IPR003165">
    <property type="entry name" value="Piwi"/>
</dbReference>
<sequence>MFSVAPQRGNPEQIAEPQRVLGRGRGRGRGSAVAVTVPELEPLQLSFDVSPVTLPDNPEEDDFLAAFRRLHETGSMGRGRGRGRGFPFSSCPSEDSGFASAALTGTEILTPLVRPRHEASVVSSSYPNSTVDESPDTGLEDLMEQERQAVIQRGISGKRIPVIANFVRLGVAEDMGVFEYHVDFKPEVENFRYKKQLISSLTADLGPARTFDGAKLYLATKLPNKITNFCVPYPHQPDQKVEIIIKYVKTNNLTECVHLYNVLFRRIMEHLGLVEMKRHFYNHKAVFDIPQHKLEIWPGYITAIDEYEGGLLLCCDSSFRVLRTATVLEVWSVNNQYGGAGWENNFLVDENLESSKARFKEYVVGKIMTFAKYYKDSYNLPITDLTQPMLVHRPKPKEKGFVPLILLVPEFCNITGMDASITSNYEIMKDVARHTRITPHQRNLALKKLIENVNKCVEAKSMLDMWGLTLEEAGVSLEGRVLAIPSIFSTKKEFNDRNYPGYFPDSANFGNKVLKSPIFDPVPVRNWLLLFCRHDRMRANRMMEMYKQVAQPFGIAYDSNGQAIDVGHGSTRDFHYALEKHINRQVQFVVFIFPSARDDTYSAIKRTCTTRGITSQVILSKTLGNERKLRAVMQKIALQINCKLGGSLWSIRIPLPEKIMFIGMDVYHDPKQKRPSVTALVASLNNTHTKYYSRVIFQETHQETVNSMFPILMDLMRVYADANGGYPDRIVLWRDGVGDGQLAYTKNHEVSQVTDVFKRLIINPKFTFCVVQKRINARLYLQGKFNVENPEPGTVVDHTITRKYLYDFFLVSQLVNEGTVSPTHYVVLEDNSNVSPDFIQKFAFATSFMYYNWTGSIRVPAMCQYAHKLASLVGQYTQVEPSIEMAKTLYYL</sequence>
<keyword evidence="6" id="KW-1185">Reference proteome</keyword>
<evidence type="ECO:0000313" key="6">
    <source>
        <dbReference type="Proteomes" id="UP000094527"/>
    </source>
</evidence>
<dbReference type="EMBL" id="LJIJ01000001">
    <property type="protein sequence ID" value="ODN06661.1"/>
    <property type="molecule type" value="Genomic_DNA"/>
</dbReference>
<protein>
    <submittedName>
        <fullName evidence="5">Protein argonaute-3</fullName>
    </submittedName>
</protein>
<organism evidence="5 6">
    <name type="scientific">Orchesella cincta</name>
    <name type="common">Springtail</name>
    <name type="synonym">Podura cincta</name>
    <dbReference type="NCBI Taxonomy" id="48709"/>
    <lineage>
        <taxon>Eukaryota</taxon>
        <taxon>Metazoa</taxon>
        <taxon>Ecdysozoa</taxon>
        <taxon>Arthropoda</taxon>
        <taxon>Hexapoda</taxon>
        <taxon>Collembola</taxon>
        <taxon>Entomobryomorpha</taxon>
        <taxon>Entomobryoidea</taxon>
        <taxon>Orchesellidae</taxon>
        <taxon>Orchesellinae</taxon>
        <taxon>Orchesella</taxon>
    </lineage>
</organism>
<comment type="similarity">
    <text evidence="1">Belongs to the argonaute family.</text>
</comment>
<dbReference type="Gene3D" id="3.40.50.2300">
    <property type="match status" value="1"/>
</dbReference>
<dbReference type="SUPFAM" id="SSF53098">
    <property type="entry name" value="Ribonuclease H-like"/>
    <property type="match status" value="1"/>
</dbReference>
<comment type="caution">
    <text evidence="5">The sequence shown here is derived from an EMBL/GenBank/DDBJ whole genome shotgun (WGS) entry which is preliminary data.</text>
</comment>
<evidence type="ECO:0000256" key="1">
    <source>
        <dbReference type="RuleBase" id="RU361178"/>
    </source>
</evidence>
<feature type="domain" description="Piwi" evidence="4">
    <location>
        <begin position="588"/>
        <end position="878"/>
    </location>
</feature>
<dbReference type="Gene3D" id="3.30.420.10">
    <property type="entry name" value="Ribonuclease H-like superfamily/Ribonuclease H"/>
    <property type="match status" value="1"/>
</dbReference>
<dbReference type="InterPro" id="IPR012337">
    <property type="entry name" value="RNaseH-like_sf"/>
</dbReference>
<dbReference type="STRING" id="48709.A0A1D2NN32"/>
<feature type="region of interest" description="Disordered" evidence="2">
    <location>
        <begin position="1"/>
        <end position="29"/>
    </location>
</feature>
<dbReference type="PROSITE" id="PS50822">
    <property type="entry name" value="PIWI"/>
    <property type="match status" value="1"/>
</dbReference>
<dbReference type="SUPFAM" id="SSF101690">
    <property type="entry name" value="PAZ domain"/>
    <property type="match status" value="1"/>
</dbReference>
<dbReference type="InterPro" id="IPR003100">
    <property type="entry name" value="PAZ_dom"/>
</dbReference>
<dbReference type="Pfam" id="PF02171">
    <property type="entry name" value="Piwi"/>
    <property type="match status" value="1"/>
</dbReference>
<evidence type="ECO:0000313" key="5">
    <source>
        <dbReference type="EMBL" id="ODN06661.1"/>
    </source>
</evidence>
<feature type="domain" description="PAZ" evidence="3">
    <location>
        <begin position="308"/>
        <end position="416"/>
    </location>
</feature>
<dbReference type="OMA" id="ATSFMYY"/>
<dbReference type="CDD" id="cd04658">
    <property type="entry name" value="Piwi_piwi-like_Euk"/>
    <property type="match status" value="1"/>
</dbReference>
<dbReference type="Pfam" id="PF23278">
    <property type="entry name" value="Piwi_N"/>
    <property type="match status" value="1"/>
</dbReference>
<dbReference type="GO" id="GO:0003723">
    <property type="term" value="F:RNA binding"/>
    <property type="evidence" value="ECO:0007669"/>
    <property type="project" value="InterPro"/>
</dbReference>
<name>A0A1D2NN32_ORCCI</name>
<dbReference type="InterPro" id="IPR036085">
    <property type="entry name" value="PAZ_dom_sf"/>
</dbReference>
<dbReference type="Gene3D" id="2.170.260.10">
    <property type="entry name" value="paz domain"/>
    <property type="match status" value="1"/>
</dbReference>
<evidence type="ECO:0000256" key="2">
    <source>
        <dbReference type="SAM" id="MobiDB-lite"/>
    </source>
</evidence>
<reference evidence="5 6" key="1">
    <citation type="journal article" date="2016" name="Genome Biol. Evol.">
        <title>Gene Family Evolution Reflects Adaptation to Soil Environmental Stressors in the Genome of the Collembolan Orchesella cincta.</title>
        <authorList>
            <person name="Faddeeva-Vakhrusheva A."/>
            <person name="Derks M.F."/>
            <person name="Anvar S.Y."/>
            <person name="Agamennone V."/>
            <person name="Suring W."/>
            <person name="Smit S."/>
            <person name="van Straalen N.M."/>
            <person name="Roelofs D."/>
        </authorList>
    </citation>
    <scope>NUCLEOTIDE SEQUENCE [LARGE SCALE GENOMIC DNA]</scope>
    <source>
        <tissue evidence="5">Mixed pool</tissue>
    </source>
</reference>
<dbReference type="OrthoDB" id="445936at2759"/>
<dbReference type="FunFam" id="3.30.420.10:FF:000014">
    <property type="entry name" value="Piwi-like RNA-mediated gene silencing 1"/>
    <property type="match status" value="1"/>
</dbReference>
<gene>
    <name evidence="5" type="ORF">Ocin01_00010</name>
</gene>
<accession>A0A1D2NN32</accession>
<dbReference type="SMART" id="SM00950">
    <property type="entry name" value="Piwi"/>
    <property type="match status" value="1"/>
</dbReference>
<evidence type="ECO:0000259" key="3">
    <source>
        <dbReference type="PROSITE" id="PS50821"/>
    </source>
</evidence>
<evidence type="ECO:0000259" key="4">
    <source>
        <dbReference type="PROSITE" id="PS50822"/>
    </source>
</evidence>
<dbReference type="PROSITE" id="PS50821">
    <property type="entry name" value="PAZ"/>
    <property type="match status" value="1"/>
</dbReference>